<evidence type="ECO:0008006" key="5">
    <source>
        <dbReference type="Google" id="ProtNLM"/>
    </source>
</evidence>
<proteinExistence type="predicted"/>
<dbReference type="RefSeq" id="WP_311694407.1">
    <property type="nucleotide sequence ID" value="NZ_JAVREY010000009.1"/>
</dbReference>
<keyword evidence="2" id="KW-0472">Membrane</keyword>
<organism evidence="3 4">
    <name type="scientific">Streptomyces gibsoniae</name>
    <dbReference type="NCBI Taxonomy" id="3075529"/>
    <lineage>
        <taxon>Bacteria</taxon>
        <taxon>Bacillati</taxon>
        <taxon>Actinomycetota</taxon>
        <taxon>Actinomycetes</taxon>
        <taxon>Kitasatosporales</taxon>
        <taxon>Streptomycetaceae</taxon>
        <taxon>Streptomyces</taxon>
    </lineage>
</organism>
<protein>
    <recommendedName>
        <fullName evidence="5">Lipoprotein</fullName>
    </recommendedName>
</protein>
<comment type="caution">
    <text evidence="3">The sequence shown here is derived from an EMBL/GenBank/DDBJ whole genome shotgun (WGS) entry which is preliminary data.</text>
</comment>
<feature type="compositionally biased region" description="Basic and acidic residues" evidence="1">
    <location>
        <begin position="163"/>
        <end position="177"/>
    </location>
</feature>
<evidence type="ECO:0000256" key="1">
    <source>
        <dbReference type="SAM" id="MobiDB-lite"/>
    </source>
</evidence>
<dbReference type="EMBL" id="JAVREY010000009">
    <property type="protein sequence ID" value="MDT0463491.1"/>
    <property type="molecule type" value="Genomic_DNA"/>
</dbReference>
<reference evidence="4" key="1">
    <citation type="submission" date="2023-07" db="EMBL/GenBank/DDBJ databases">
        <title>30 novel species of actinomycetes from the DSMZ collection.</title>
        <authorList>
            <person name="Nouioui I."/>
        </authorList>
    </citation>
    <scope>NUCLEOTIDE SEQUENCE [LARGE SCALE GENOMIC DNA]</scope>
    <source>
        <strain evidence="4">DSM 41699</strain>
    </source>
</reference>
<accession>A0ABU2TRB5</accession>
<keyword evidence="2" id="KW-1133">Transmembrane helix</keyword>
<keyword evidence="4" id="KW-1185">Reference proteome</keyword>
<evidence type="ECO:0000313" key="3">
    <source>
        <dbReference type="EMBL" id="MDT0463491.1"/>
    </source>
</evidence>
<sequence>MAVELPEPAPRARRRGRTALLIATAAVLGVVAGTCTGYLIQADREPTRLPSLSQPTLPQAEGPGPEPLSAAQDRLVKTDGDLRRFLLTKPRGAKDVEVLKGDDGWLGMSAYAEAFTEPGAAFGTLVDEEFRRGAATGWETGSGSVVEIRLLQYRQEETTGAADRTKSQEGFAQDRHGTKGWPIPGTGAGMAYLRAKSDTGYGAEAFAWRGDIAVEIFIDSAEPVSKAQIMDLAQRQLERL</sequence>
<dbReference type="Proteomes" id="UP001183809">
    <property type="component" value="Unassembled WGS sequence"/>
</dbReference>
<evidence type="ECO:0000313" key="4">
    <source>
        <dbReference type="Proteomes" id="UP001183809"/>
    </source>
</evidence>
<evidence type="ECO:0000256" key="2">
    <source>
        <dbReference type="SAM" id="Phobius"/>
    </source>
</evidence>
<feature type="region of interest" description="Disordered" evidence="1">
    <location>
        <begin position="46"/>
        <end position="70"/>
    </location>
</feature>
<gene>
    <name evidence="3" type="ORF">RM764_10760</name>
</gene>
<name>A0ABU2TRB5_9ACTN</name>
<feature type="region of interest" description="Disordered" evidence="1">
    <location>
        <begin position="159"/>
        <end position="180"/>
    </location>
</feature>
<feature type="transmembrane region" description="Helical" evidence="2">
    <location>
        <begin position="20"/>
        <end position="40"/>
    </location>
</feature>
<keyword evidence="2" id="KW-0812">Transmembrane</keyword>